<feature type="compositionally biased region" description="Gly residues" evidence="1">
    <location>
        <begin position="26"/>
        <end position="35"/>
    </location>
</feature>
<proteinExistence type="predicted"/>
<name>A0A9E7FCS2_9LILI</name>
<keyword evidence="3" id="KW-1185">Reference proteome</keyword>
<protein>
    <submittedName>
        <fullName evidence="2">Uncharacterized protein</fullName>
    </submittedName>
</protein>
<organism evidence="2 3">
    <name type="scientific">Musa troglodytarum</name>
    <name type="common">fe'i banana</name>
    <dbReference type="NCBI Taxonomy" id="320322"/>
    <lineage>
        <taxon>Eukaryota</taxon>
        <taxon>Viridiplantae</taxon>
        <taxon>Streptophyta</taxon>
        <taxon>Embryophyta</taxon>
        <taxon>Tracheophyta</taxon>
        <taxon>Spermatophyta</taxon>
        <taxon>Magnoliopsida</taxon>
        <taxon>Liliopsida</taxon>
        <taxon>Zingiberales</taxon>
        <taxon>Musaceae</taxon>
        <taxon>Musa</taxon>
    </lineage>
</organism>
<dbReference type="AlphaFoldDB" id="A0A9E7FCS2"/>
<sequence>MLLSGWVHYPPRSHLYSFSSEHRGNSDGGGLGVSGGDDFSLLPVGFLKP</sequence>
<feature type="region of interest" description="Disordered" evidence="1">
    <location>
        <begin position="20"/>
        <end position="39"/>
    </location>
</feature>
<evidence type="ECO:0000256" key="1">
    <source>
        <dbReference type="SAM" id="MobiDB-lite"/>
    </source>
</evidence>
<dbReference type="Proteomes" id="UP001055439">
    <property type="component" value="Chromosome 3"/>
</dbReference>
<accession>A0A9E7FCS2</accession>
<reference evidence="2" key="1">
    <citation type="submission" date="2022-05" db="EMBL/GenBank/DDBJ databases">
        <title>The Musa troglodytarum L. genome provides insights into the mechanism of non-climacteric behaviour and enrichment of carotenoids.</title>
        <authorList>
            <person name="Wang J."/>
        </authorList>
    </citation>
    <scope>NUCLEOTIDE SEQUENCE</scope>
    <source>
        <tissue evidence="2">Leaf</tissue>
    </source>
</reference>
<evidence type="ECO:0000313" key="3">
    <source>
        <dbReference type="Proteomes" id="UP001055439"/>
    </source>
</evidence>
<evidence type="ECO:0000313" key="2">
    <source>
        <dbReference type="EMBL" id="URD91812.1"/>
    </source>
</evidence>
<gene>
    <name evidence="2" type="ORF">MUK42_35019</name>
</gene>
<dbReference type="EMBL" id="CP097505">
    <property type="protein sequence ID" value="URD91812.1"/>
    <property type="molecule type" value="Genomic_DNA"/>
</dbReference>